<protein>
    <recommendedName>
        <fullName evidence="1">Ketopantoate reductase C-terminal domain-containing protein</fullName>
    </recommendedName>
</protein>
<dbReference type="FunFam" id="1.10.1040.10:FF:000017">
    <property type="entry name" value="2-dehydropantoate 2-reductase"/>
    <property type="match status" value="1"/>
</dbReference>
<dbReference type="GO" id="GO:0005737">
    <property type="term" value="C:cytoplasm"/>
    <property type="evidence" value="ECO:0007669"/>
    <property type="project" value="TreeGrafter"/>
</dbReference>
<sequence length="117" mass="12699">MTANPLTALTGRRADVMRDPDVERVARRIMREAVEVGRAAGAALTDAHVDRAVHWLQHVPEGSTTSMREDRLAGRPLEYDALTGAVVRAAEHHGIDVPANRFVLALLSAIEQEGRAA</sequence>
<dbReference type="RefSeq" id="WP_345669279.1">
    <property type="nucleotide sequence ID" value="NZ_BAABEQ010000005.1"/>
</dbReference>
<feature type="domain" description="Ketopantoate reductase C-terminal" evidence="1">
    <location>
        <begin position="1"/>
        <end position="111"/>
    </location>
</feature>
<dbReference type="InterPro" id="IPR013328">
    <property type="entry name" value="6PGD_dom2"/>
</dbReference>
<dbReference type="PANTHER" id="PTHR21708">
    <property type="entry name" value="PROBABLE 2-DEHYDROPANTOATE 2-REDUCTASE"/>
    <property type="match status" value="1"/>
</dbReference>
<organism evidence="2 3">
    <name type="scientific">Streptomyces phyllanthi</name>
    <dbReference type="NCBI Taxonomy" id="1803180"/>
    <lineage>
        <taxon>Bacteria</taxon>
        <taxon>Bacillati</taxon>
        <taxon>Actinomycetota</taxon>
        <taxon>Actinomycetes</taxon>
        <taxon>Kitasatosporales</taxon>
        <taxon>Streptomycetaceae</taxon>
        <taxon>Streptomyces</taxon>
    </lineage>
</organism>
<name>A0A5N8WDQ6_9ACTN</name>
<dbReference type="InterPro" id="IPR051402">
    <property type="entry name" value="KPR-Related"/>
</dbReference>
<evidence type="ECO:0000313" key="2">
    <source>
        <dbReference type="EMBL" id="MPY45272.1"/>
    </source>
</evidence>
<dbReference type="AlphaFoldDB" id="A0A5N8WDQ6"/>
<dbReference type="SUPFAM" id="SSF48179">
    <property type="entry name" value="6-phosphogluconate dehydrogenase C-terminal domain-like"/>
    <property type="match status" value="1"/>
</dbReference>
<gene>
    <name evidence="2" type="ORF">FNH04_36835</name>
</gene>
<dbReference type="InterPro" id="IPR008927">
    <property type="entry name" value="6-PGluconate_DH-like_C_sf"/>
</dbReference>
<proteinExistence type="predicted"/>
<comment type="caution">
    <text evidence="2">The sequence shown here is derived from an EMBL/GenBank/DDBJ whole genome shotgun (WGS) entry which is preliminary data.</text>
</comment>
<keyword evidence="3" id="KW-1185">Reference proteome</keyword>
<dbReference type="EMBL" id="VJZE01000429">
    <property type="protein sequence ID" value="MPY45272.1"/>
    <property type="molecule type" value="Genomic_DNA"/>
</dbReference>
<accession>A0A5N8WDQ6</accession>
<reference evidence="2 3" key="1">
    <citation type="submission" date="2019-07" db="EMBL/GenBank/DDBJ databases">
        <title>New species of Amycolatopsis and Streptomyces.</title>
        <authorList>
            <person name="Duangmal K."/>
            <person name="Teo W.F.A."/>
            <person name="Lipun K."/>
        </authorList>
    </citation>
    <scope>NUCLEOTIDE SEQUENCE [LARGE SCALE GENOMIC DNA]</scope>
    <source>
        <strain evidence="2 3">TISTR 2346</strain>
    </source>
</reference>
<dbReference type="InterPro" id="IPR013752">
    <property type="entry name" value="KPA_reductase"/>
</dbReference>
<evidence type="ECO:0000313" key="3">
    <source>
        <dbReference type="Proteomes" id="UP000326979"/>
    </source>
</evidence>
<dbReference type="Pfam" id="PF08546">
    <property type="entry name" value="ApbA_C"/>
    <property type="match status" value="1"/>
</dbReference>
<dbReference type="PANTHER" id="PTHR21708:SF26">
    <property type="entry name" value="2-DEHYDROPANTOATE 2-REDUCTASE"/>
    <property type="match status" value="1"/>
</dbReference>
<dbReference type="Proteomes" id="UP000326979">
    <property type="component" value="Unassembled WGS sequence"/>
</dbReference>
<evidence type="ECO:0000259" key="1">
    <source>
        <dbReference type="Pfam" id="PF08546"/>
    </source>
</evidence>
<dbReference type="Gene3D" id="1.10.1040.10">
    <property type="entry name" value="N-(1-d-carboxylethyl)-l-norvaline Dehydrogenase, domain 2"/>
    <property type="match status" value="1"/>
</dbReference>